<dbReference type="Gene3D" id="1.10.287.70">
    <property type="match status" value="2"/>
</dbReference>
<feature type="transmembrane region" description="Helical" evidence="9">
    <location>
        <begin position="541"/>
        <end position="558"/>
    </location>
</feature>
<dbReference type="STRING" id="188477.A0A3S1I497"/>
<keyword evidence="6 9" id="KW-0472">Membrane</keyword>
<keyword evidence="7" id="KW-0407">Ion channel</keyword>
<dbReference type="Pfam" id="PF03530">
    <property type="entry name" value="SK_channel"/>
    <property type="match status" value="1"/>
</dbReference>
<dbReference type="FunFam" id="1.10.287.70:FF:000027">
    <property type="entry name" value="Small conductance calcium-activated potassium channel, isoform O"/>
    <property type="match status" value="1"/>
</dbReference>
<dbReference type="PRINTS" id="PR01451">
    <property type="entry name" value="SKCHANNEL"/>
</dbReference>
<keyword evidence="12" id="KW-1185">Reference proteome</keyword>
<dbReference type="EMBL" id="RQTK01000004">
    <property type="protein sequence ID" value="RUS91907.1"/>
    <property type="molecule type" value="Genomic_DNA"/>
</dbReference>
<feature type="compositionally biased region" description="Low complexity" evidence="8">
    <location>
        <begin position="25"/>
        <end position="46"/>
    </location>
</feature>
<evidence type="ECO:0000256" key="3">
    <source>
        <dbReference type="ARBA" id="ARBA00022692"/>
    </source>
</evidence>
<keyword evidence="4 9" id="KW-1133">Transmembrane helix</keyword>
<feature type="compositionally biased region" description="Basic residues" evidence="8">
    <location>
        <begin position="14"/>
        <end position="24"/>
    </location>
</feature>
<dbReference type="SUPFAM" id="SSF81327">
    <property type="entry name" value="Small-conductance potassium channel"/>
    <property type="match status" value="1"/>
</dbReference>
<feature type="region of interest" description="Disordered" evidence="8">
    <location>
        <begin position="305"/>
        <end position="347"/>
    </location>
</feature>
<keyword evidence="3 9" id="KW-0812">Transmembrane</keyword>
<feature type="compositionally biased region" description="Basic and acidic residues" evidence="8">
    <location>
        <begin position="423"/>
        <end position="446"/>
    </location>
</feature>
<evidence type="ECO:0000256" key="1">
    <source>
        <dbReference type="ARBA" id="ARBA00004141"/>
    </source>
</evidence>
<dbReference type="InterPro" id="IPR004178">
    <property type="entry name" value="CaM-bd_dom"/>
</dbReference>
<reference evidence="11 12" key="1">
    <citation type="submission" date="2019-01" db="EMBL/GenBank/DDBJ databases">
        <title>A draft genome assembly of the solar-powered sea slug Elysia chlorotica.</title>
        <authorList>
            <person name="Cai H."/>
            <person name="Li Q."/>
            <person name="Fang X."/>
            <person name="Li J."/>
            <person name="Curtis N.E."/>
            <person name="Altenburger A."/>
            <person name="Shibata T."/>
            <person name="Feng M."/>
            <person name="Maeda T."/>
            <person name="Schwartz J.A."/>
            <person name="Shigenobu S."/>
            <person name="Lundholm N."/>
            <person name="Nishiyama T."/>
            <person name="Yang H."/>
            <person name="Hasebe M."/>
            <person name="Li S."/>
            <person name="Pierce S.K."/>
            <person name="Wang J."/>
        </authorList>
    </citation>
    <scope>NUCLEOTIDE SEQUENCE [LARGE SCALE GENOMIC DNA]</scope>
    <source>
        <strain evidence="11">EC2010</strain>
        <tissue evidence="11">Whole organism of an adult</tissue>
    </source>
</reference>
<evidence type="ECO:0000313" key="12">
    <source>
        <dbReference type="Proteomes" id="UP000271974"/>
    </source>
</evidence>
<dbReference type="Pfam" id="PF07885">
    <property type="entry name" value="Ion_trans_2"/>
    <property type="match status" value="1"/>
</dbReference>
<feature type="compositionally biased region" description="Polar residues" evidence="8">
    <location>
        <begin position="48"/>
        <end position="58"/>
    </location>
</feature>
<evidence type="ECO:0000256" key="2">
    <source>
        <dbReference type="ARBA" id="ARBA00022448"/>
    </source>
</evidence>
<proteinExistence type="predicted"/>
<evidence type="ECO:0000256" key="7">
    <source>
        <dbReference type="ARBA" id="ARBA00023303"/>
    </source>
</evidence>
<feature type="compositionally biased region" description="Basic and acidic residues" evidence="8">
    <location>
        <begin position="313"/>
        <end position="330"/>
    </location>
</feature>
<dbReference type="Pfam" id="PF02888">
    <property type="entry name" value="CaMBD"/>
    <property type="match status" value="1"/>
</dbReference>
<feature type="non-terminal residue" evidence="11">
    <location>
        <position position="1"/>
    </location>
</feature>
<dbReference type="SMART" id="SM01053">
    <property type="entry name" value="CaMBD"/>
    <property type="match status" value="1"/>
</dbReference>
<feature type="compositionally biased region" description="Low complexity" evidence="8">
    <location>
        <begin position="103"/>
        <end position="121"/>
    </location>
</feature>
<evidence type="ECO:0000256" key="4">
    <source>
        <dbReference type="ARBA" id="ARBA00022989"/>
    </source>
</evidence>
<feature type="transmembrane region" description="Helical" evidence="9">
    <location>
        <begin position="749"/>
        <end position="768"/>
    </location>
</feature>
<dbReference type="Proteomes" id="UP000271974">
    <property type="component" value="Unassembled WGS sequence"/>
</dbReference>
<feature type="domain" description="Calmodulin-binding" evidence="10">
    <location>
        <begin position="818"/>
        <end position="867"/>
    </location>
</feature>
<evidence type="ECO:0000313" key="11">
    <source>
        <dbReference type="EMBL" id="RUS91907.1"/>
    </source>
</evidence>
<evidence type="ECO:0000259" key="10">
    <source>
        <dbReference type="SMART" id="SM01053"/>
    </source>
</evidence>
<feature type="region of interest" description="Disordered" evidence="8">
    <location>
        <begin position="103"/>
        <end position="186"/>
    </location>
</feature>
<accession>A0A3S1I497</accession>
<dbReference type="GO" id="GO:0005516">
    <property type="term" value="F:calmodulin binding"/>
    <property type="evidence" value="ECO:0007669"/>
    <property type="project" value="InterPro"/>
</dbReference>
<gene>
    <name evidence="11" type="ORF">EGW08_000309</name>
</gene>
<dbReference type="InterPro" id="IPR015449">
    <property type="entry name" value="K_chnl_Ca-activ_SK"/>
</dbReference>
<keyword evidence="5" id="KW-0406">Ion transport</keyword>
<dbReference type="GO" id="GO:0016020">
    <property type="term" value="C:membrane"/>
    <property type="evidence" value="ECO:0007669"/>
    <property type="project" value="UniProtKB-SubCell"/>
</dbReference>
<dbReference type="AlphaFoldDB" id="A0A3S1I497"/>
<dbReference type="InterPro" id="IPR013099">
    <property type="entry name" value="K_chnl_dom"/>
</dbReference>
<feature type="region of interest" description="Disordered" evidence="8">
    <location>
        <begin position="231"/>
        <end position="266"/>
    </location>
</feature>
<dbReference type="OrthoDB" id="73653at2759"/>
<comment type="caution">
    <text evidence="11">The sequence shown here is derived from an EMBL/GenBank/DDBJ whole genome shotgun (WGS) entry which is preliminary data.</text>
</comment>
<dbReference type="GO" id="GO:0016286">
    <property type="term" value="F:small conductance calcium-activated potassium channel activity"/>
    <property type="evidence" value="ECO:0007669"/>
    <property type="project" value="InterPro"/>
</dbReference>
<feature type="region of interest" description="Disordered" evidence="8">
    <location>
        <begin position="1"/>
        <end position="81"/>
    </location>
</feature>
<evidence type="ECO:0000256" key="6">
    <source>
        <dbReference type="ARBA" id="ARBA00023136"/>
    </source>
</evidence>
<comment type="subcellular location">
    <subcellularLocation>
        <location evidence="1">Membrane</location>
        <topology evidence="1">Multi-pass membrane protein</topology>
    </subcellularLocation>
</comment>
<name>A0A3S1I497_ELYCH</name>
<feature type="region of interest" description="Disordered" evidence="8">
    <location>
        <begin position="409"/>
        <end position="448"/>
    </location>
</feature>
<feature type="transmembrane region" description="Helical" evidence="9">
    <location>
        <begin position="578"/>
        <end position="599"/>
    </location>
</feature>
<feature type="compositionally biased region" description="Basic and acidic residues" evidence="8">
    <location>
        <begin position="125"/>
        <end position="155"/>
    </location>
</feature>
<organism evidence="11 12">
    <name type="scientific">Elysia chlorotica</name>
    <name type="common">Eastern emerald elysia</name>
    <name type="synonym">Sea slug</name>
    <dbReference type="NCBI Taxonomy" id="188477"/>
    <lineage>
        <taxon>Eukaryota</taxon>
        <taxon>Metazoa</taxon>
        <taxon>Spiralia</taxon>
        <taxon>Lophotrochozoa</taxon>
        <taxon>Mollusca</taxon>
        <taxon>Gastropoda</taxon>
        <taxon>Heterobranchia</taxon>
        <taxon>Euthyneura</taxon>
        <taxon>Panpulmonata</taxon>
        <taxon>Sacoglossa</taxon>
        <taxon>Placobranchoidea</taxon>
        <taxon>Plakobranchidae</taxon>
        <taxon>Elysia</taxon>
    </lineage>
</organism>
<feature type="transmembrane region" description="Helical" evidence="9">
    <location>
        <begin position="713"/>
        <end position="737"/>
    </location>
</feature>
<feature type="compositionally biased region" description="Polar residues" evidence="8">
    <location>
        <begin position="231"/>
        <end position="249"/>
    </location>
</feature>
<keyword evidence="2" id="KW-0813">Transport</keyword>
<dbReference type="SUPFAM" id="SSF81324">
    <property type="entry name" value="Voltage-gated potassium channels"/>
    <property type="match status" value="1"/>
</dbReference>
<dbReference type="PANTHER" id="PTHR10153">
    <property type="entry name" value="SMALL CONDUCTANCE CALCIUM-ACTIVATED POTASSIUM CHANNEL"/>
    <property type="match status" value="1"/>
</dbReference>
<protein>
    <recommendedName>
        <fullName evidence="10">Calmodulin-binding domain-containing protein</fullName>
    </recommendedName>
</protein>
<evidence type="ECO:0000256" key="9">
    <source>
        <dbReference type="SAM" id="Phobius"/>
    </source>
</evidence>
<dbReference type="InterPro" id="IPR036122">
    <property type="entry name" value="CaM-bd_dom_sf"/>
</dbReference>
<evidence type="ECO:0000256" key="8">
    <source>
        <dbReference type="SAM" id="MobiDB-lite"/>
    </source>
</evidence>
<feature type="transmembrane region" description="Helical" evidence="9">
    <location>
        <begin position="780"/>
        <end position="800"/>
    </location>
</feature>
<evidence type="ECO:0000256" key="5">
    <source>
        <dbReference type="ARBA" id="ARBA00023065"/>
    </source>
</evidence>
<sequence>SSEAAAPIASFSGGKKKKKDRLRRNTSTTTIATASTITIATNTEESQAIPTQPRQSRGTIHPPAGTAEFRLSEGGGGEDAQSVIADDSDVVTSSLSLLSTISNNNNTLTSNRNSVNSNNNTFDPVFHHDTVTDGRHAGGRDERPSGDTRHSHDPAYQENSDDDMDRDASDHRVPQLNLPEFPIPNLPGRSKSCERNEEFVSVSGSSSPVNTKTNLNENSTATINFSSINQSSTSLTNSSVDTGSRTLAPSTPPIAASISLGSNDGRVNKGYTSPDIELQSYSFLCTDAPPFSTTSGNSITTVSTITTANSESRSCRDSASPRRNSFDKNRSHQRLKIGGTESDPQRLGQIFQPHQSRSQRTSPMSSHALGKWKLRNMGPSYELASTSTEPVPTFNIVSKSELNLRASNSMRASSGGRSPYFHSQRDKARANSEEEAGRAYSDDGGKHNVPSLLSDIGADYMRVNGAIGSFKQLQKPTSMQSLPTSSKLSFTEEAGLALVGGGDFQKFPEDKLHNQHKSRQKPSVGYRLGKRRALYQKRKKISDYCLVFGMFGIVLMVLETELNQAGVYSKKDAPSIALKSLISISTVILLGLILAYHALEIQLFAVDNCVEDWRIAISWRRALQLFVEFVVCAIHPIPGDFEFVWKGTKADYPEKFETVVSIDVILSVPMFLRLYLICRVMLLHSKLFTDASSRSIGALNRIHFDTKFVIKTLMTICPGTVLLVFMLTLWIIAGWLVRACERHHDSQHANILNSMWMVAITFLSIGYGDIVPNTYCGRGIAISVGVMGAGCTALIVAVIARKLELSRAEKHVHYFMMDTQLTKRLKNAAANVLRETWLIYRYTKLVKKVNVSKVRTHQRKFLQAIHR</sequence>